<gene>
    <name evidence="5" type="ORF">SAMN05444145_102270</name>
</gene>
<feature type="domain" description="SGNH hydrolase-type esterase" evidence="4">
    <location>
        <begin position="33"/>
        <end position="195"/>
    </location>
</feature>
<sequence length="255" mass="28408">MKTHRLFGIFLTAALLISAGASLAQQRKRLFTIGDSTMSYNNKPYDPAYDRGYGWGDALGQVFDTTRLEIHNCARSGRSSKSFIDEGLWDQVLAQLAPGDYLLIQFGGNDQKADPKRHTDAETSFRDNFRRFIREARGKGAEPLLATSVVRRRFDKEGKLIDTYGPYVTAVEAVGKECGVPVMDLKTATWKLVEQAGPEGSKRYFNHIEPGVVERFPEGNADNSHWNYDGACEVARLFGIELSEANHPLAACLLK</sequence>
<dbReference type="PANTHER" id="PTHR43695:SF1">
    <property type="entry name" value="RHAMNOGALACTURONAN ACETYLESTERASE"/>
    <property type="match status" value="1"/>
</dbReference>
<proteinExistence type="inferred from homology"/>
<dbReference type="InterPro" id="IPR013830">
    <property type="entry name" value="SGNH_hydro"/>
</dbReference>
<dbReference type="RefSeq" id="WP_010263174.1">
    <property type="nucleotide sequence ID" value="NZ_CAEG01000012.1"/>
</dbReference>
<dbReference type="EMBL" id="FNRI01000002">
    <property type="protein sequence ID" value="SEA24977.1"/>
    <property type="molecule type" value="Genomic_DNA"/>
</dbReference>
<evidence type="ECO:0000256" key="1">
    <source>
        <dbReference type="ARBA" id="ARBA00008668"/>
    </source>
</evidence>
<feature type="chain" id="PRO_5010300009" evidence="3">
    <location>
        <begin position="25"/>
        <end position="255"/>
    </location>
</feature>
<keyword evidence="3" id="KW-0732">Signal</keyword>
<feature type="signal peptide" evidence="3">
    <location>
        <begin position="1"/>
        <end position="24"/>
    </location>
</feature>
<evidence type="ECO:0000256" key="3">
    <source>
        <dbReference type="SAM" id="SignalP"/>
    </source>
</evidence>
<dbReference type="AlphaFoldDB" id="A0A1H3ZMU7"/>
<dbReference type="Pfam" id="PF13472">
    <property type="entry name" value="Lipase_GDSL_2"/>
    <property type="match status" value="1"/>
</dbReference>
<evidence type="ECO:0000259" key="4">
    <source>
        <dbReference type="Pfam" id="PF13472"/>
    </source>
</evidence>
<dbReference type="InterPro" id="IPR036514">
    <property type="entry name" value="SGNH_hydro_sf"/>
</dbReference>
<comment type="similarity">
    <text evidence="1">Belongs to the 'GDSL' lipolytic enzyme family.</text>
</comment>
<evidence type="ECO:0000313" key="6">
    <source>
        <dbReference type="Proteomes" id="UP000183253"/>
    </source>
</evidence>
<organism evidence="5 6">
    <name type="scientific">Alistipes timonensis JC136</name>
    <dbReference type="NCBI Taxonomy" id="1033731"/>
    <lineage>
        <taxon>Bacteria</taxon>
        <taxon>Pseudomonadati</taxon>
        <taxon>Bacteroidota</taxon>
        <taxon>Bacteroidia</taxon>
        <taxon>Bacteroidales</taxon>
        <taxon>Rikenellaceae</taxon>
        <taxon>Alistipes</taxon>
    </lineage>
</organism>
<dbReference type="SUPFAM" id="SSF52266">
    <property type="entry name" value="SGNH hydrolase"/>
    <property type="match status" value="1"/>
</dbReference>
<dbReference type="Gene3D" id="3.40.50.1110">
    <property type="entry name" value="SGNH hydrolase"/>
    <property type="match status" value="1"/>
</dbReference>
<dbReference type="OrthoDB" id="9804686at2"/>
<dbReference type="GO" id="GO:0016788">
    <property type="term" value="F:hydrolase activity, acting on ester bonds"/>
    <property type="evidence" value="ECO:0007669"/>
    <property type="project" value="UniProtKB-ARBA"/>
</dbReference>
<dbReference type="Proteomes" id="UP000183253">
    <property type="component" value="Unassembled WGS sequence"/>
</dbReference>
<protein>
    <submittedName>
        <fullName evidence="5">Lysophospholipase L1</fullName>
    </submittedName>
</protein>
<keyword evidence="2" id="KW-0378">Hydrolase</keyword>
<dbReference type="STRING" id="1033731.SAMN05444145_102270"/>
<accession>A0A1H3ZMU7</accession>
<evidence type="ECO:0000313" key="5">
    <source>
        <dbReference type="EMBL" id="SEA24977.1"/>
    </source>
</evidence>
<dbReference type="PANTHER" id="PTHR43695">
    <property type="entry name" value="PUTATIVE (AFU_ORTHOLOGUE AFUA_2G17250)-RELATED"/>
    <property type="match status" value="1"/>
</dbReference>
<reference evidence="5 6" key="1">
    <citation type="submission" date="2016-10" db="EMBL/GenBank/DDBJ databases">
        <authorList>
            <person name="de Groot N.N."/>
        </authorList>
    </citation>
    <scope>NUCLEOTIDE SEQUENCE [LARGE SCALE GENOMIC DNA]</scope>
    <source>
        <strain evidence="5 6">DSM 25383</strain>
    </source>
</reference>
<evidence type="ECO:0000256" key="2">
    <source>
        <dbReference type="ARBA" id="ARBA00022801"/>
    </source>
</evidence>
<dbReference type="CDD" id="cd01821">
    <property type="entry name" value="Rhamnogalacturan_acetylesterase_like"/>
    <property type="match status" value="1"/>
</dbReference>
<dbReference type="InterPro" id="IPR037459">
    <property type="entry name" value="RhgT-like"/>
</dbReference>
<name>A0A1H3ZMU7_9BACT</name>
<keyword evidence="6" id="KW-1185">Reference proteome</keyword>